<dbReference type="Proteomes" id="UP001427805">
    <property type="component" value="Unassembled WGS sequence"/>
</dbReference>
<dbReference type="RefSeq" id="WP_346245234.1">
    <property type="nucleotide sequence ID" value="NZ_JBDIZK010000002.1"/>
</dbReference>
<organism evidence="3 4">
    <name type="scientific">Sphingomonas rustica</name>
    <dbReference type="NCBI Taxonomy" id="3103142"/>
    <lineage>
        <taxon>Bacteria</taxon>
        <taxon>Pseudomonadati</taxon>
        <taxon>Pseudomonadota</taxon>
        <taxon>Alphaproteobacteria</taxon>
        <taxon>Sphingomonadales</taxon>
        <taxon>Sphingomonadaceae</taxon>
        <taxon>Sphingomonas</taxon>
    </lineage>
</organism>
<dbReference type="PROSITE" id="PS51257">
    <property type="entry name" value="PROKAR_LIPOPROTEIN"/>
    <property type="match status" value="1"/>
</dbReference>
<gene>
    <name evidence="3" type="ORF">TPR58_03525</name>
</gene>
<proteinExistence type="predicted"/>
<evidence type="ECO:0008006" key="5">
    <source>
        <dbReference type="Google" id="ProtNLM"/>
    </source>
</evidence>
<comment type="caution">
    <text evidence="3">The sequence shown here is derived from an EMBL/GenBank/DDBJ whole genome shotgun (WGS) entry which is preliminary data.</text>
</comment>
<dbReference type="EMBL" id="JBDIZK010000002">
    <property type="protein sequence ID" value="MEN3746226.1"/>
    <property type="molecule type" value="Genomic_DNA"/>
</dbReference>
<evidence type="ECO:0000313" key="4">
    <source>
        <dbReference type="Proteomes" id="UP001427805"/>
    </source>
</evidence>
<name>A0ABV0B6A9_9SPHN</name>
<feature type="signal peptide" evidence="2">
    <location>
        <begin position="1"/>
        <end position="23"/>
    </location>
</feature>
<dbReference type="PANTHER" id="PTHR41339">
    <property type="entry name" value="LIPL48"/>
    <property type="match status" value="1"/>
</dbReference>
<evidence type="ECO:0000256" key="1">
    <source>
        <dbReference type="SAM" id="MobiDB-lite"/>
    </source>
</evidence>
<protein>
    <recommendedName>
        <fullName evidence="5">Lipoprotein</fullName>
    </recommendedName>
</protein>
<accession>A0ABV0B6A9</accession>
<feature type="compositionally biased region" description="Pro residues" evidence="1">
    <location>
        <begin position="42"/>
        <end position="59"/>
    </location>
</feature>
<dbReference type="PANTHER" id="PTHR41339:SF1">
    <property type="entry name" value="SECRETED PROTEIN"/>
    <property type="match status" value="1"/>
</dbReference>
<keyword evidence="4" id="KW-1185">Reference proteome</keyword>
<feature type="region of interest" description="Disordered" evidence="1">
    <location>
        <begin position="42"/>
        <end position="64"/>
    </location>
</feature>
<keyword evidence="2" id="KW-0732">Signal</keyword>
<evidence type="ECO:0000256" key="2">
    <source>
        <dbReference type="SAM" id="SignalP"/>
    </source>
</evidence>
<feature type="chain" id="PRO_5047142883" description="Lipoprotein" evidence="2">
    <location>
        <begin position="24"/>
        <end position="558"/>
    </location>
</feature>
<evidence type="ECO:0000313" key="3">
    <source>
        <dbReference type="EMBL" id="MEN3746226.1"/>
    </source>
</evidence>
<sequence>MASFKRLSLILMTSCAGGAMLSACDGATSVASPGEGVIVVPAPTPAAPTPTPTPTPTPGTPAASCPSGTIDRGVIGSFRGCRIPSLITGTTTLAKLPGVAYEINGRVNVGIDLGGSGSAPGGQSAILTVQPGVIFYANELDADNDYLLVNRGSRILAEGAESAPIIFTSGQNLRGTATDESQGQWGGVILAGRAPISNCNTGGVVGGDAACENVVEGTGTALYGGNAPADDSGVMRYVQIRYSGTILAEGVELQGLTLGGTGYGTQLDHIQIHNSSDDGIEIFGGRTNLKYLAITGADDDSLDYDVGWRGMVQFMIAIQKPTNTQSDNYLLEIDSNGAEDALPRTWGQIANFTMVQTTTGTNAAIRIRGGADGRFINGIVTTPQACLNIVAGADAGGKTTIRAGDSTPSTTSPLVTGSLGPLQDYGAPLFHSLYFACGATKFAASTVSGVTVSADEQRAVVENARNSNVNINGIIGDALTAQYKIGTGPAGVTAANAANYNPAPATGLAAFFVNAPYLGAVSPTAGDPNATWFERWTCNSNRANFGTASGNCTALPVN</sequence>
<reference evidence="3 4" key="1">
    <citation type="submission" date="2024-05" db="EMBL/GenBank/DDBJ databases">
        <title>Sphingomonas sp. HF-S3 16S ribosomal RNA gene Genome sequencing and assembly.</title>
        <authorList>
            <person name="Lee H."/>
        </authorList>
    </citation>
    <scope>NUCLEOTIDE SEQUENCE [LARGE SCALE GENOMIC DNA]</scope>
    <source>
        <strain evidence="3 4">HF-S3</strain>
    </source>
</reference>